<keyword evidence="6" id="KW-1185">Reference proteome</keyword>
<dbReference type="OrthoDB" id="6132998at2759"/>
<evidence type="ECO:0000313" key="7">
    <source>
        <dbReference type="RefSeq" id="XP_028990723.1"/>
    </source>
</evidence>
<dbReference type="InterPro" id="IPR050677">
    <property type="entry name" value="Actinoporin_PFT"/>
</dbReference>
<dbReference type="InterPro" id="IPR009104">
    <property type="entry name" value="Anemon_actinoporin-like"/>
</dbReference>
<dbReference type="GO" id="GO:0042151">
    <property type="term" value="C:nematocyst"/>
    <property type="evidence" value="ECO:0007669"/>
    <property type="project" value="UniProtKB-SubCell"/>
</dbReference>
<sequence>MSIPARQCTIEIQNKCSVYILCNPHVYTVSGFCEKPLAPTLSPSESGSSLFIKTPHSARGSVGVFTYDLQNTTTKTFGGRIAVMFSVPYDYNLYSNWYGVGVFGLDRQCGQLLFDQMYNDTETSFVRGKAKMPSLTYKGSNVIIRATMSDSYQPVMKVQVCDN</sequence>
<dbReference type="GeneID" id="114846102"/>
<reference evidence="7" key="1">
    <citation type="submission" date="2025-08" db="UniProtKB">
        <authorList>
            <consortium name="RefSeq"/>
        </authorList>
    </citation>
    <scope>IDENTIFICATION</scope>
</reference>
<dbReference type="GO" id="GO:0015267">
    <property type="term" value="F:channel activity"/>
    <property type="evidence" value="ECO:0007669"/>
    <property type="project" value="InterPro"/>
</dbReference>
<organism evidence="6 7">
    <name type="scientific">Betta splendens</name>
    <name type="common">Siamese fighting fish</name>
    <dbReference type="NCBI Taxonomy" id="158456"/>
    <lineage>
        <taxon>Eukaryota</taxon>
        <taxon>Metazoa</taxon>
        <taxon>Chordata</taxon>
        <taxon>Craniata</taxon>
        <taxon>Vertebrata</taxon>
        <taxon>Euteleostomi</taxon>
        <taxon>Actinopterygii</taxon>
        <taxon>Neopterygii</taxon>
        <taxon>Teleostei</taxon>
        <taxon>Neoteleostei</taxon>
        <taxon>Acanthomorphata</taxon>
        <taxon>Anabantaria</taxon>
        <taxon>Anabantiformes</taxon>
        <taxon>Anabantoidei</taxon>
        <taxon>Osphronemidae</taxon>
        <taxon>Betta</taxon>
    </lineage>
</organism>
<dbReference type="PANTHER" id="PTHR40388">
    <property type="entry name" value="BRYOPORIN"/>
    <property type="match status" value="1"/>
</dbReference>
<dbReference type="KEGG" id="bspl:114846102"/>
<dbReference type="InterPro" id="IPR015926">
    <property type="entry name" value="Cytolysin/lectin"/>
</dbReference>
<dbReference type="Proteomes" id="UP000515150">
    <property type="component" value="Chromosome 2"/>
</dbReference>
<evidence type="ECO:0000256" key="1">
    <source>
        <dbReference type="ARBA" id="ARBA00004175"/>
    </source>
</evidence>
<dbReference type="GO" id="GO:0046931">
    <property type="term" value="P:pore complex assembly"/>
    <property type="evidence" value="ECO:0007669"/>
    <property type="project" value="InterPro"/>
</dbReference>
<dbReference type="GO" id="GO:0006812">
    <property type="term" value="P:monoatomic cation transport"/>
    <property type="evidence" value="ECO:0007669"/>
    <property type="project" value="InterPro"/>
</dbReference>
<gene>
    <name evidence="7" type="primary">LOC114846102</name>
</gene>
<dbReference type="AlphaFoldDB" id="A0A6P7L8B8"/>
<protein>
    <submittedName>
        <fullName evidence="7">Uncharacterized protein LOC114846102</fullName>
    </submittedName>
</protein>
<dbReference type="Gene3D" id="2.60.270.20">
    <property type="entry name" value="Cytolysin/lectin"/>
    <property type="match status" value="1"/>
</dbReference>
<accession>A0A6P7L8B8</accession>
<dbReference type="GO" id="GO:0044218">
    <property type="term" value="C:other organism cell membrane"/>
    <property type="evidence" value="ECO:0007669"/>
    <property type="project" value="UniProtKB-KW"/>
</dbReference>
<dbReference type="PANTHER" id="PTHR40388:SF2">
    <property type="entry name" value="ACTINOPORIN-LIKE PROTEIN"/>
    <property type="match status" value="1"/>
</dbReference>
<evidence type="ECO:0000256" key="3">
    <source>
        <dbReference type="ARBA" id="ARBA00022537"/>
    </source>
</evidence>
<evidence type="ECO:0000256" key="2">
    <source>
        <dbReference type="ARBA" id="ARBA00004532"/>
    </source>
</evidence>
<dbReference type="SUPFAM" id="SSF63724">
    <property type="entry name" value="Cytolysin/lectin"/>
    <property type="match status" value="1"/>
</dbReference>
<keyword evidence="5" id="KW-0166">Nematocyst</keyword>
<keyword evidence="3" id="KW-1052">Target cell membrane</keyword>
<dbReference type="Pfam" id="PF06369">
    <property type="entry name" value="Anemone_cytotox"/>
    <property type="match status" value="1"/>
</dbReference>
<name>A0A6P7L8B8_BETSP</name>
<keyword evidence="4" id="KW-1053">Target membrane</keyword>
<dbReference type="RefSeq" id="XP_028990723.1">
    <property type="nucleotide sequence ID" value="XM_029134890.3"/>
</dbReference>
<comment type="subcellular location">
    <subcellularLocation>
        <location evidence="2">Nematocyst</location>
    </subcellularLocation>
    <subcellularLocation>
        <location evidence="1">Target cell membrane</location>
    </subcellularLocation>
</comment>
<evidence type="ECO:0000313" key="6">
    <source>
        <dbReference type="Proteomes" id="UP000515150"/>
    </source>
</evidence>
<proteinExistence type="predicted"/>
<dbReference type="GO" id="GO:0051715">
    <property type="term" value="P:cytolysis in another organism"/>
    <property type="evidence" value="ECO:0007669"/>
    <property type="project" value="InterPro"/>
</dbReference>
<evidence type="ECO:0000256" key="4">
    <source>
        <dbReference type="ARBA" id="ARBA00023298"/>
    </source>
</evidence>
<dbReference type="GO" id="GO:0046930">
    <property type="term" value="C:pore complex"/>
    <property type="evidence" value="ECO:0007669"/>
    <property type="project" value="InterPro"/>
</dbReference>
<evidence type="ECO:0000256" key="5">
    <source>
        <dbReference type="ARBA" id="ARBA00023331"/>
    </source>
</evidence>
<keyword evidence="4" id="KW-0472">Membrane</keyword>